<dbReference type="PROSITE" id="PS51257">
    <property type="entry name" value="PROKAR_LIPOPROTEIN"/>
    <property type="match status" value="1"/>
</dbReference>
<dbReference type="InterPro" id="IPR011759">
    <property type="entry name" value="Cyt_c_oxidase_su2_TM_dom"/>
</dbReference>
<dbReference type="InterPro" id="IPR036257">
    <property type="entry name" value="Cyt_c_oxidase_su2_TM_sf"/>
</dbReference>
<dbReference type="Gene3D" id="2.60.40.420">
    <property type="entry name" value="Cupredoxins - blue copper proteins"/>
    <property type="match status" value="1"/>
</dbReference>
<accession>A0ABP3Q428</accession>
<gene>
    <name evidence="18" type="primary">cyoA</name>
    <name evidence="18" type="ORF">GCM10008942_30720</name>
</gene>
<evidence type="ECO:0000256" key="10">
    <source>
        <dbReference type="ARBA" id="ARBA00023002"/>
    </source>
</evidence>
<dbReference type="Pfam" id="PF00116">
    <property type="entry name" value="COX2"/>
    <property type="match status" value="1"/>
</dbReference>
<evidence type="ECO:0000313" key="19">
    <source>
        <dbReference type="Proteomes" id="UP001499951"/>
    </source>
</evidence>
<evidence type="ECO:0000256" key="6">
    <source>
        <dbReference type="ARBA" id="ARBA00022692"/>
    </source>
</evidence>
<keyword evidence="4 14" id="KW-1003">Cell membrane</keyword>
<dbReference type="InterPro" id="IPR045187">
    <property type="entry name" value="CcO_II"/>
</dbReference>
<evidence type="ECO:0000313" key="18">
    <source>
        <dbReference type="EMBL" id="GAA0579668.1"/>
    </source>
</evidence>
<dbReference type="PIRSF" id="PIRSF000292">
    <property type="entry name" value="Ubi_od_II"/>
    <property type="match status" value="1"/>
</dbReference>
<keyword evidence="12" id="KW-0564">Palmitate</keyword>
<dbReference type="SUPFAM" id="SSF81464">
    <property type="entry name" value="Cytochrome c oxidase subunit II-like, transmembrane region"/>
    <property type="match status" value="1"/>
</dbReference>
<proteinExistence type="inferred from homology"/>
<evidence type="ECO:0000256" key="3">
    <source>
        <dbReference type="ARBA" id="ARBA00022448"/>
    </source>
</evidence>
<dbReference type="RefSeq" id="WP_208393951.1">
    <property type="nucleotide sequence ID" value="NZ_BAAADD010000008.1"/>
</dbReference>
<dbReference type="CDD" id="cd04212">
    <property type="entry name" value="CuRO_UO_II"/>
    <property type="match status" value="1"/>
</dbReference>
<keyword evidence="6 15" id="KW-0812">Transmembrane</keyword>
<feature type="transmembrane region" description="Helical" evidence="15">
    <location>
        <begin position="92"/>
        <end position="114"/>
    </location>
</feature>
<evidence type="ECO:0000256" key="1">
    <source>
        <dbReference type="ARBA" id="ARBA00004651"/>
    </source>
</evidence>
<comment type="subcellular location">
    <subcellularLocation>
        <location evidence="1">Cell membrane</location>
        <topology evidence="1">Multi-pass membrane protein</topology>
    </subcellularLocation>
</comment>
<evidence type="ECO:0000256" key="13">
    <source>
        <dbReference type="ARBA" id="ARBA00023288"/>
    </source>
</evidence>
<keyword evidence="8 14" id="KW-0249">Electron transport</keyword>
<dbReference type="PANTHER" id="PTHR22888:SF18">
    <property type="entry name" value="CYTOCHROME BO(3) UBIQUINOL OXIDASE SUBUNIT 2"/>
    <property type="match status" value="1"/>
</dbReference>
<feature type="domain" description="Cytochrome oxidase subunit II copper A binding" evidence="16">
    <location>
        <begin position="129"/>
        <end position="241"/>
    </location>
</feature>
<dbReference type="InterPro" id="IPR010514">
    <property type="entry name" value="COX_ARM"/>
</dbReference>
<evidence type="ECO:0000256" key="5">
    <source>
        <dbReference type="ARBA" id="ARBA00022660"/>
    </source>
</evidence>
<dbReference type="Proteomes" id="UP001499951">
    <property type="component" value="Unassembled WGS sequence"/>
</dbReference>
<keyword evidence="11 14" id="KW-0472">Membrane</keyword>
<dbReference type="Pfam" id="PF06481">
    <property type="entry name" value="COX_ARM"/>
    <property type="match status" value="1"/>
</dbReference>
<name>A0ABP3Q428_9PROT</name>
<keyword evidence="13" id="KW-0449">Lipoprotein</keyword>
<feature type="transmembrane region" description="Helical" evidence="15">
    <location>
        <begin position="48"/>
        <end position="72"/>
    </location>
</feature>
<protein>
    <recommendedName>
        <fullName evidence="14">Ubiquinol oxidase subunit 2</fullName>
    </recommendedName>
</protein>
<evidence type="ECO:0000256" key="15">
    <source>
        <dbReference type="SAM" id="Phobius"/>
    </source>
</evidence>
<comment type="similarity">
    <text evidence="2 14">Belongs to the cytochrome c oxidase subunit 2 family.</text>
</comment>
<keyword evidence="7" id="KW-0732">Signal</keyword>
<dbReference type="NCBIfam" id="TIGR01433">
    <property type="entry name" value="CyoA"/>
    <property type="match status" value="1"/>
</dbReference>
<feature type="domain" description="Cytochrome oxidase subunit II transmembrane region profile" evidence="17">
    <location>
        <begin position="26"/>
        <end position="123"/>
    </location>
</feature>
<sequence length="320" mass="34337">MSPKSKWTSWIKVGARAATLAVAAVLLSGCDAVLLDPKGPIGEAERDIIYLATGLMLLVVVPVIGMTVAFAWKYRASNTKATYAPNWNHSTVIEAVVWSIPVVIILILGTVTWISSHTLDPRRPIASAQKPLEVQVVSLDWKWLFIYPEYGVASVNELALPVGRPVHFSLTSSGVMNAFFVPQLGTQVYTMPGMQSQLNLRADHAGSYLGISANYSGRGFADMNFKALAMEPAALKDWIARAKAATPLDTAAYRTLAAPGTHSVALYGTVEQGLYDRILNQCALGGICTNEAVSMARIKGPVPKGPLCDPKTGKPISIKS</sequence>
<evidence type="ECO:0000256" key="2">
    <source>
        <dbReference type="ARBA" id="ARBA00007866"/>
    </source>
</evidence>
<dbReference type="EMBL" id="BAAADD010000008">
    <property type="protein sequence ID" value="GAA0579668.1"/>
    <property type="molecule type" value="Genomic_DNA"/>
</dbReference>
<dbReference type="Gene3D" id="1.10.287.90">
    <property type="match status" value="1"/>
</dbReference>
<keyword evidence="19" id="KW-1185">Reference proteome</keyword>
<reference evidence="19" key="1">
    <citation type="journal article" date="2019" name="Int. J. Syst. Evol. Microbiol.">
        <title>The Global Catalogue of Microorganisms (GCM) 10K type strain sequencing project: providing services to taxonomists for standard genome sequencing and annotation.</title>
        <authorList>
            <consortium name="The Broad Institute Genomics Platform"/>
            <consortium name="The Broad Institute Genome Sequencing Center for Infectious Disease"/>
            <person name="Wu L."/>
            <person name="Ma J."/>
        </authorList>
    </citation>
    <scope>NUCLEOTIDE SEQUENCE [LARGE SCALE GENOMIC DNA]</scope>
    <source>
        <strain evidence="19">JCM 15089</strain>
    </source>
</reference>
<dbReference type="SUPFAM" id="SSF49503">
    <property type="entry name" value="Cupredoxins"/>
    <property type="match status" value="1"/>
</dbReference>
<dbReference type="InterPro" id="IPR002429">
    <property type="entry name" value="CcO_II-like_C"/>
</dbReference>
<dbReference type="PROSITE" id="PS50999">
    <property type="entry name" value="COX2_TM"/>
    <property type="match status" value="1"/>
</dbReference>
<dbReference type="InterPro" id="IPR034227">
    <property type="entry name" value="CuRO_UO_II"/>
</dbReference>
<evidence type="ECO:0000256" key="4">
    <source>
        <dbReference type="ARBA" id="ARBA00022475"/>
    </source>
</evidence>
<evidence type="ECO:0000256" key="12">
    <source>
        <dbReference type="ARBA" id="ARBA00023139"/>
    </source>
</evidence>
<evidence type="ECO:0000256" key="7">
    <source>
        <dbReference type="ARBA" id="ARBA00022729"/>
    </source>
</evidence>
<dbReference type="InterPro" id="IPR006333">
    <property type="entry name" value="Cyt_o_ubiquinol_oxidase_su2"/>
</dbReference>
<evidence type="ECO:0000256" key="14">
    <source>
        <dbReference type="PIRNR" id="PIRNR000292"/>
    </source>
</evidence>
<dbReference type="PANTHER" id="PTHR22888">
    <property type="entry name" value="CYTOCHROME C OXIDASE, SUBUNIT II"/>
    <property type="match status" value="1"/>
</dbReference>
<dbReference type="InterPro" id="IPR008972">
    <property type="entry name" value="Cupredoxin"/>
</dbReference>
<evidence type="ECO:0000256" key="9">
    <source>
        <dbReference type="ARBA" id="ARBA00022989"/>
    </source>
</evidence>
<organism evidence="18 19">
    <name type="scientific">Rhizomicrobium electricum</name>
    <dbReference type="NCBI Taxonomy" id="480070"/>
    <lineage>
        <taxon>Bacteria</taxon>
        <taxon>Pseudomonadati</taxon>
        <taxon>Pseudomonadota</taxon>
        <taxon>Alphaproteobacteria</taxon>
        <taxon>Micropepsales</taxon>
        <taxon>Micropepsaceae</taxon>
        <taxon>Rhizomicrobium</taxon>
    </lineage>
</organism>
<keyword evidence="9 15" id="KW-1133">Transmembrane helix</keyword>
<evidence type="ECO:0000259" key="17">
    <source>
        <dbReference type="PROSITE" id="PS50999"/>
    </source>
</evidence>
<keyword evidence="3 14" id="KW-0813">Transport</keyword>
<keyword evidence="5 14" id="KW-0679">Respiratory chain</keyword>
<evidence type="ECO:0000256" key="8">
    <source>
        <dbReference type="ARBA" id="ARBA00022982"/>
    </source>
</evidence>
<comment type="caution">
    <text evidence="18">The sequence shown here is derived from an EMBL/GenBank/DDBJ whole genome shotgun (WGS) entry which is preliminary data.</text>
</comment>
<dbReference type="PROSITE" id="PS50857">
    <property type="entry name" value="COX2_CUA"/>
    <property type="match status" value="1"/>
</dbReference>
<keyword evidence="10 14" id="KW-0560">Oxidoreductase</keyword>
<evidence type="ECO:0000256" key="11">
    <source>
        <dbReference type="ARBA" id="ARBA00023136"/>
    </source>
</evidence>
<evidence type="ECO:0000259" key="16">
    <source>
        <dbReference type="PROSITE" id="PS50857"/>
    </source>
</evidence>